<evidence type="ECO:0000259" key="1">
    <source>
        <dbReference type="Pfam" id="PF12937"/>
    </source>
</evidence>
<dbReference type="Pfam" id="PF12937">
    <property type="entry name" value="F-box-like"/>
    <property type="match status" value="1"/>
</dbReference>
<dbReference type="InterPro" id="IPR032675">
    <property type="entry name" value="LRR_dom_sf"/>
</dbReference>
<dbReference type="OrthoDB" id="550575at2759"/>
<evidence type="ECO:0000313" key="2">
    <source>
        <dbReference type="EMBL" id="RIA98069.1"/>
    </source>
</evidence>
<accession>A0A397TL07</accession>
<organism evidence="2 3">
    <name type="scientific">Glomus cerebriforme</name>
    <dbReference type="NCBI Taxonomy" id="658196"/>
    <lineage>
        <taxon>Eukaryota</taxon>
        <taxon>Fungi</taxon>
        <taxon>Fungi incertae sedis</taxon>
        <taxon>Mucoromycota</taxon>
        <taxon>Glomeromycotina</taxon>
        <taxon>Glomeromycetes</taxon>
        <taxon>Glomerales</taxon>
        <taxon>Glomeraceae</taxon>
        <taxon>Glomus</taxon>
    </lineage>
</organism>
<dbReference type="EMBL" id="QKYT01000021">
    <property type="protein sequence ID" value="RIA98069.1"/>
    <property type="molecule type" value="Genomic_DNA"/>
</dbReference>
<dbReference type="InterPro" id="IPR001810">
    <property type="entry name" value="F-box_dom"/>
</dbReference>
<gene>
    <name evidence="2" type="ORF">C1645_813314</name>
</gene>
<dbReference type="Gene3D" id="3.80.10.10">
    <property type="entry name" value="Ribonuclease Inhibitor"/>
    <property type="match status" value="1"/>
</dbReference>
<dbReference type="InterPro" id="IPR036047">
    <property type="entry name" value="F-box-like_dom_sf"/>
</dbReference>
<dbReference type="Proteomes" id="UP000265703">
    <property type="component" value="Unassembled WGS sequence"/>
</dbReference>
<keyword evidence="3" id="KW-1185">Reference proteome</keyword>
<protein>
    <recommendedName>
        <fullName evidence="1">F-box domain-containing protein</fullName>
    </recommendedName>
</protein>
<dbReference type="SUPFAM" id="SSF52047">
    <property type="entry name" value="RNI-like"/>
    <property type="match status" value="1"/>
</dbReference>
<dbReference type="SUPFAM" id="SSF81383">
    <property type="entry name" value="F-box domain"/>
    <property type="match status" value="1"/>
</dbReference>
<evidence type="ECO:0000313" key="3">
    <source>
        <dbReference type="Proteomes" id="UP000265703"/>
    </source>
</evidence>
<proteinExistence type="predicted"/>
<name>A0A397TL07_9GLOM</name>
<reference evidence="2 3" key="1">
    <citation type="submission" date="2018-06" db="EMBL/GenBank/DDBJ databases">
        <title>Comparative genomics reveals the genomic features of Rhizophagus irregularis, R. cerebriforme, R. diaphanum and Gigaspora rosea, and their symbiotic lifestyle signature.</title>
        <authorList>
            <person name="Morin E."/>
            <person name="San Clemente H."/>
            <person name="Chen E.C.H."/>
            <person name="De La Providencia I."/>
            <person name="Hainaut M."/>
            <person name="Kuo A."/>
            <person name="Kohler A."/>
            <person name="Murat C."/>
            <person name="Tang N."/>
            <person name="Roy S."/>
            <person name="Loubradou J."/>
            <person name="Henrissat B."/>
            <person name="Grigoriev I.V."/>
            <person name="Corradi N."/>
            <person name="Roux C."/>
            <person name="Martin F.M."/>
        </authorList>
    </citation>
    <scope>NUCLEOTIDE SEQUENCE [LARGE SCALE GENOMIC DNA]</scope>
    <source>
        <strain evidence="2 3">DAOM 227022</strain>
    </source>
</reference>
<dbReference type="AlphaFoldDB" id="A0A397TL07"/>
<comment type="caution">
    <text evidence="2">The sequence shown here is derived from an EMBL/GenBank/DDBJ whole genome shotgun (WGS) entry which is preliminary data.</text>
</comment>
<feature type="domain" description="F-box" evidence="1">
    <location>
        <begin position="2"/>
        <end position="45"/>
    </location>
</feature>
<sequence>MSQLPTDCLNDIFEYLENDMATLFSCLLVNRHWCKASVRIFWRGVDNYANLNFYTLIACLPNESKEILYQNGIIIPAPTLKPPMFNYASFCKVLSVEQVHYKLRRILMDQHSFQNLNINIYILEQEIFKLFMRQIGSLKNLTFYGYSGTIIFNFYPGAKDCLKYLSELSCDSNIPSEFFYQLSQICHNILSLSISIRKNISKEFTDLISVQGNLKYLKISFYTDGTHESLKNIISSLMKPNNLIKFYLYTESHKFSLSFITEFTNLQELELSFNYNNDFNDFEKLQLAQLQILKFQRAAPKYKLLIKFLEYNGKNLDEFYLGYSHDYDNTSLDLAINQFCPNLKKYIVRL</sequence>
<dbReference type="CDD" id="cd09917">
    <property type="entry name" value="F-box_SF"/>
    <property type="match status" value="1"/>
</dbReference>